<dbReference type="InterPro" id="IPR000909">
    <property type="entry name" value="PLipase_C_PInositol-sp_X_dom"/>
</dbReference>
<evidence type="ECO:0000259" key="1">
    <source>
        <dbReference type="SMART" id="SM00148"/>
    </source>
</evidence>
<feature type="domain" description="Phosphatidylinositol-specific phospholipase C X" evidence="1">
    <location>
        <begin position="141"/>
        <end position="295"/>
    </location>
</feature>
<keyword evidence="3" id="KW-1185">Reference proteome</keyword>
<dbReference type="GO" id="GO:0006629">
    <property type="term" value="P:lipid metabolic process"/>
    <property type="evidence" value="ECO:0007669"/>
    <property type="project" value="InterPro"/>
</dbReference>
<evidence type="ECO:0000313" key="3">
    <source>
        <dbReference type="Proteomes" id="UP000799750"/>
    </source>
</evidence>
<dbReference type="InterPro" id="IPR017946">
    <property type="entry name" value="PLC-like_Pdiesterase_TIM-brl"/>
</dbReference>
<reference evidence="2" key="1">
    <citation type="journal article" date="2020" name="Stud. Mycol.">
        <title>101 Dothideomycetes genomes: a test case for predicting lifestyles and emergence of pathogens.</title>
        <authorList>
            <person name="Haridas S."/>
            <person name="Albert R."/>
            <person name="Binder M."/>
            <person name="Bloem J."/>
            <person name="Labutti K."/>
            <person name="Salamov A."/>
            <person name="Andreopoulos B."/>
            <person name="Baker S."/>
            <person name="Barry K."/>
            <person name="Bills G."/>
            <person name="Bluhm B."/>
            <person name="Cannon C."/>
            <person name="Castanera R."/>
            <person name="Culley D."/>
            <person name="Daum C."/>
            <person name="Ezra D."/>
            <person name="Gonzalez J."/>
            <person name="Henrissat B."/>
            <person name="Kuo A."/>
            <person name="Liang C."/>
            <person name="Lipzen A."/>
            <person name="Lutzoni F."/>
            <person name="Magnuson J."/>
            <person name="Mondo S."/>
            <person name="Nolan M."/>
            <person name="Ohm R."/>
            <person name="Pangilinan J."/>
            <person name="Park H.-J."/>
            <person name="Ramirez L."/>
            <person name="Alfaro M."/>
            <person name="Sun H."/>
            <person name="Tritt A."/>
            <person name="Yoshinaga Y."/>
            <person name="Zwiers L.-H."/>
            <person name="Turgeon B."/>
            <person name="Goodwin S."/>
            <person name="Spatafora J."/>
            <person name="Crous P."/>
            <person name="Grigoriev I."/>
        </authorList>
    </citation>
    <scope>NUCLEOTIDE SEQUENCE</scope>
    <source>
        <strain evidence="2">CBS 269.34</strain>
    </source>
</reference>
<dbReference type="PANTHER" id="PTHR13593">
    <property type="match status" value="1"/>
</dbReference>
<protein>
    <submittedName>
        <fullName evidence="2">PLC-like phosphodiesterase</fullName>
    </submittedName>
</protein>
<name>A0A6A6QMT7_9PEZI</name>
<dbReference type="PANTHER" id="PTHR13593:SF113">
    <property type="entry name" value="SI:DKEY-266F7.9"/>
    <property type="match status" value="1"/>
</dbReference>
<dbReference type="InterPro" id="IPR051057">
    <property type="entry name" value="PI-PLC_domain"/>
</dbReference>
<proteinExistence type="predicted"/>
<dbReference type="PROSITE" id="PS50007">
    <property type="entry name" value="PIPLC_X_DOMAIN"/>
    <property type="match status" value="1"/>
</dbReference>
<dbReference type="Gene3D" id="3.20.20.190">
    <property type="entry name" value="Phosphatidylinositol (PI) phosphodiesterase"/>
    <property type="match status" value="1"/>
</dbReference>
<sequence length="424" mass="48464">MPSIPSLPNDIHTRLYDEGSYRLSALVAGAHVESQCLGHSTLVWYVDKQPSPEASEEKRQVRTEMKSYSTFPKTFHYECKIVSGGTIKFDGKRDPSYMSVSMGTKYNGNLLEMPAHPSTLVKSSVQNLDPADWMRVIRQQHPGTHKLSSLTIPGTHNSFARVGYVEASPIFPDFVREFAECQTYGIREQLLMGVRFIDLRTSGTDLRLRHGRIGLKGHLREALDAIAEFLQQHSHETVLVQAKRDMESLTGDRQGETPETRRAVEDAFSSYPCSYVETREPSLDECRGKMVLLSTDHATKGINLSPIRDGSPNINWDYEDVEQHWKDVARRLEWNVNNSSTDDGFWYHCGCNSYWFPPGNVLSNVVAIEKHGYRTPRDHSNHLNWRMSELIKNQYWDKPNRLGLVQLDFAYPTLVKQLLLTNFK</sequence>
<dbReference type="EMBL" id="MU004192">
    <property type="protein sequence ID" value="KAF2493582.1"/>
    <property type="molecule type" value="Genomic_DNA"/>
</dbReference>
<dbReference type="AlphaFoldDB" id="A0A6A6QMT7"/>
<gene>
    <name evidence="2" type="ORF">BU16DRAFT_541253</name>
</gene>
<dbReference type="Pfam" id="PF00388">
    <property type="entry name" value="PI-PLC-X"/>
    <property type="match status" value="1"/>
</dbReference>
<organism evidence="2 3">
    <name type="scientific">Lophium mytilinum</name>
    <dbReference type="NCBI Taxonomy" id="390894"/>
    <lineage>
        <taxon>Eukaryota</taxon>
        <taxon>Fungi</taxon>
        <taxon>Dikarya</taxon>
        <taxon>Ascomycota</taxon>
        <taxon>Pezizomycotina</taxon>
        <taxon>Dothideomycetes</taxon>
        <taxon>Pleosporomycetidae</taxon>
        <taxon>Mytilinidiales</taxon>
        <taxon>Mytilinidiaceae</taxon>
        <taxon>Lophium</taxon>
    </lineage>
</organism>
<accession>A0A6A6QMT7</accession>
<dbReference type="Proteomes" id="UP000799750">
    <property type="component" value="Unassembled WGS sequence"/>
</dbReference>
<dbReference type="SUPFAM" id="SSF51695">
    <property type="entry name" value="PLC-like phosphodiesterases"/>
    <property type="match status" value="1"/>
</dbReference>
<evidence type="ECO:0000313" key="2">
    <source>
        <dbReference type="EMBL" id="KAF2493582.1"/>
    </source>
</evidence>
<dbReference type="GO" id="GO:0008081">
    <property type="term" value="F:phosphoric diester hydrolase activity"/>
    <property type="evidence" value="ECO:0007669"/>
    <property type="project" value="InterPro"/>
</dbReference>
<dbReference type="SMART" id="SM00148">
    <property type="entry name" value="PLCXc"/>
    <property type="match status" value="1"/>
</dbReference>
<dbReference type="OrthoDB" id="1046782at2759"/>